<dbReference type="AlphaFoldDB" id="A0A6G9IBS1"/>
<evidence type="ECO:0000259" key="1">
    <source>
        <dbReference type="Pfam" id="PF12706"/>
    </source>
</evidence>
<evidence type="ECO:0000313" key="2">
    <source>
        <dbReference type="EMBL" id="QIQ21030.1"/>
    </source>
</evidence>
<dbReference type="InterPro" id="IPR036866">
    <property type="entry name" value="RibonucZ/Hydroxyglut_hydro"/>
</dbReference>
<dbReference type="PANTHER" id="PTHR15032:SF4">
    <property type="entry name" value="N-ACYL-PHOSPHATIDYLETHANOLAMINE-HYDROLYZING PHOSPHOLIPASE D"/>
    <property type="match status" value="1"/>
</dbReference>
<dbReference type="PANTHER" id="PTHR15032">
    <property type="entry name" value="N-ACYL-PHOSPHATIDYLETHANOLAMINE-HYDROLYZING PHOSPHOLIPASE D"/>
    <property type="match status" value="1"/>
</dbReference>
<keyword evidence="3" id="KW-1185">Reference proteome</keyword>
<accession>A0A6G9IBS1</accession>
<sequence length="331" mass="38557">MAKNRYYNSSLTHHTPDGFCNTEPLTIKRQDVRKWSLDRFKNKYPHAPKAGYDDFFATWWQEADFSDLTDGVWWLGHSTSLIRVNNITILTDPVFSYRASPVRFLGPKRRTPAAAKVEQLPHIDAIVISHDHYDHLDYPSIKKLLARFPDVQFFVPLGMKAWCLKQGVKNVIELDWWQNTEFKQIEFTFVPARHWTQRSLFSKNRVLWGGWFIRSPQQTVYFMGDTGYSPTLQTISQRLGPIDIALIPIGAYAPRWFMKNQHIDPYEAVQLFQELQCKKAIAIHWGAFELADEPIDEPPELLTQALEKQKLTNELFLLLKIGGKYSIDDKN</sequence>
<dbReference type="InParanoid" id="A0A6G9IBS1"/>
<dbReference type="RefSeq" id="WP_166915407.1">
    <property type="nucleotide sequence ID" value="NZ_CP050253.1"/>
</dbReference>
<name>A0A6G9IBS1_9GAMM</name>
<dbReference type="Proteomes" id="UP000501168">
    <property type="component" value="Chromosome"/>
</dbReference>
<dbReference type="Gene3D" id="3.60.15.10">
    <property type="entry name" value="Ribonuclease Z/Hydroxyacylglutathione hydrolase-like"/>
    <property type="match status" value="1"/>
</dbReference>
<dbReference type="SUPFAM" id="SSF56281">
    <property type="entry name" value="Metallo-hydrolase/oxidoreductase"/>
    <property type="match status" value="1"/>
</dbReference>
<protein>
    <submittedName>
        <fullName evidence="2">MBL fold metallo-hydrolase</fullName>
    </submittedName>
</protein>
<dbReference type="Pfam" id="PF12706">
    <property type="entry name" value="Lactamase_B_2"/>
    <property type="match status" value="1"/>
</dbReference>
<dbReference type="InterPro" id="IPR001279">
    <property type="entry name" value="Metallo-B-lactamas"/>
</dbReference>
<dbReference type="GO" id="GO:0005737">
    <property type="term" value="C:cytoplasm"/>
    <property type="evidence" value="ECO:0007669"/>
    <property type="project" value="TreeGrafter"/>
</dbReference>
<organism evidence="2 3">
    <name type="scientific">Zophobihabitans entericus</name>
    <dbReference type="NCBI Taxonomy" id="1635327"/>
    <lineage>
        <taxon>Bacteria</taxon>
        <taxon>Pseudomonadati</taxon>
        <taxon>Pseudomonadota</taxon>
        <taxon>Gammaproteobacteria</taxon>
        <taxon>Orbales</taxon>
        <taxon>Orbaceae</taxon>
        <taxon>Zophobihabitans</taxon>
    </lineage>
</organism>
<evidence type="ECO:0000313" key="3">
    <source>
        <dbReference type="Proteomes" id="UP000501168"/>
    </source>
</evidence>
<feature type="domain" description="Metallo-beta-lactamase" evidence="1">
    <location>
        <begin position="88"/>
        <end position="285"/>
    </location>
</feature>
<dbReference type="KEGG" id="orb:IPMB12_04645"/>
<keyword evidence="2" id="KW-0378">Hydrolase</keyword>
<dbReference type="EMBL" id="CP050253">
    <property type="protein sequence ID" value="QIQ21030.1"/>
    <property type="molecule type" value="Genomic_DNA"/>
</dbReference>
<gene>
    <name evidence="2" type="ORF">IPMB12_04645</name>
</gene>
<proteinExistence type="predicted"/>
<reference evidence="2 3" key="1">
    <citation type="submission" date="2020-03" db="EMBL/GenBank/DDBJ databases">
        <title>Complete genome sequence of Orbus sp. IPMB12 (BCRC 80908).</title>
        <authorList>
            <person name="Lo W.-S."/>
            <person name="Chang T.-H."/>
            <person name="Kuo C.-H."/>
        </authorList>
    </citation>
    <scope>NUCLEOTIDE SEQUENCE [LARGE SCALE GENOMIC DNA]</scope>
    <source>
        <strain evidence="2 3">IPMB12</strain>
    </source>
</reference>
<dbReference type="GO" id="GO:0016787">
    <property type="term" value="F:hydrolase activity"/>
    <property type="evidence" value="ECO:0007669"/>
    <property type="project" value="UniProtKB-KW"/>
</dbReference>
<dbReference type="CDD" id="cd16283">
    <property type="entry name" value="RomA-like_MBL-fold"/>
    <property type="match status" value="1"/>
</dbReference>